<proteinExistence type="inferred from homology"/>
<feature type="transmembrane region" description="Helical" evidence="7">
    <location>
        <begin position="202"/>
        <end position="225"/>
    </location>
</feature>
<keyword evidence="10" id="KW-1185">Reference proteome</keyword>
<accession>A0AAE0PFJ7</accession>
<dbReference type="GO" id="GO:0016020">
    <property type="term" value="C:membrane"/>
    <property type="evidence" value="ECO:0007669"/>
    <property type="project" value="UniProtKB-SubCell"/>
</dbReference>
<dbReference type="PANTHER" id="PTHR33048:SF2">
    <property type="entry name" value="SRPK"/>
    <property type="match status" value="1"/>
</dbReference>
<feature type="region of interest" description="Disordered" evidence="6">
    <location>
        <begin position="542"/>
        <end position="566"/>
    </location>
</feature>
<feature type="region of interest" description="Disordered" evidence="6">
    <location>
        <begin position="446"/>
        <end position="494"/>
    </location>
</feature>
<evidence type="ECO:0000313" key="10">
    <source>
        <dbReference type="Proteomes" id="UP001281003"/>
    </source>
</evidence>
<keyword evidence="3 7" id="KW-1133">Transmembrane helix</keyword>
<keyword evidence="2 7" id="KW-0812">Transmembrane</keyword>
<evidence type="ECO:0000256" key="6">
    <source>
        <dbReference type="SAM" id="MobiDB-lite"/>
    </source>
</evidence>
<feature type="domain" description="Rhodopsin" evidence="8">
    <location>
        <begin position="184"/>
        <end position="435"/>
    </location>
</feature>
<comment type="similarity">
    <text evidence="5">Belongs to the SAT4 family.</text>
</comment>
<dbReference type="EMBL" id="JAUTDP010000006">
    <property type="protein sequence ID" value="KAK3398867.1"/>
    <property type="molecule type" value="Genomic_DNA"/>
</dbReference>
<comment type="caution">
    <text evidence="9">The sequence shown here is derived from an EMBL/GenBank/DDBJ whole genome shotgun (WGS) entry which is preliminary data.</text>
</comment>
<feature type="transmembrane region" description="Helical" evidence="7">
    <location>
        <begin position="118"/>
        <end position="137"/>
    </location>
</feature>
<feature type="transmembrane region" description="Helical" evidence="7">
    <location>
        <begin position="375"/>
        <end position="400"/>
    </location>
</feature>
<sequence length="591" mass="65021">MAAPAPARLGGWLTAGAEVALSLTGCYRTQNQTRPDLFQFQFSIPHLPTFPEAQSTQYLEKPTYTNGSRISGSTSRLPGPGSRFIFPDKPKSRLSRGEMPKMAVLFKCANSRRAEARGAGVIACVDMVVSVFGSLLLGKRGSHHPMSDPNADAAASAAAAGEAARFLKECWSLQACAYIVVGLRYFSRIRQLGWEKLALDDYLMFLALLVYTAESVMAHLVVAWWHGLANNAMTDEQRRLLDPNSEEYRLRVNGSKTHVVGLLLYTTLLWLLKGCWTVYYGRLTSGVHHMRRWIIGSYVAMPATYIACLCVAFFKCMPFDHQWQIYPNPGNNCEPAVSVLQTVFVMVMNTITDLYLLAIPLPMVWKSNLPWRKKLFLLIMFSGGFIEMAFGILRCVSILTLGDVDPAQSGYWSVRESFVSFVLTNMPMVYPLVKRFLEKSIISLSGGRTESGEGKNKSGIPGSGYPLGSNPGNSSNANAAKRRSRTLMSKNSRHPLTVSDDTIWGSEENIVRSDDGKTLGSVSSNNDGDIAMQTHVRVNAHGRNTSVERTPIDPQSSGGSGRIGKQQGIIVTHEVTVTEDRKIEGPSASGW</sequence>
<comment type="subcellular location">
    <subcellularLocation>
        <location evidence="1">Membrane</location>
        <topology evidence="1">Multi-pass membrane protein</topology>
    </subcellularLocation>
</comment>
<evidence type="ECO:0000256" key="2">
    <source>
        <dbReference type="ARBA" id="ARBA00022692"/>
    </source>
</evidence>
<feature type="transmembrane region" description="Helical" evidence="7">
    <location>
        <begin position="339"/>
        <end position="363"/>
    </location>
</feature>
<dbReference type="InterPro" id="IPR049326">
    <property type="entry name" value="Rhodopsin_dom_fungi"/>
</dbReference>
<evidence type="ECO:0000256" key="4">
    <source>
        <dbReference type="ARBA" id="ARBA00023136"/>
    </source>
</evidence>
<protein>
    <recommendedName>
        <fullName evidence="8">Rhodopsin domain-containing protein</fullName>
    </recommendedName>
</protein>
<name>A0AAE0PFJ7_SORBR</name>
<feature type="compositionally biased region" description="Low complexity" evidence="6">
    <location>
        <begin position="463"/>
        <end position="479"/>
    </location>
</feature>
<dbReference type="Proteomes" id="UP001281003">
    <property type="component" value="Unassembled WGS sequence"/>
</dbReference>
<evidence type="ECO:0000256" key="1">
    <source>
        <dbReference type="ARBA" id="ARBA00004141"/>
    </source>
</evidence>
<evidence type="ECO:0000313" key="9">
    <source>
        <dbReference type="EMBL" id="KAK3398867.1"/>
    </source>
</evidence>
<evidence type="ECO:0000256" key="3">
    <source>
        <dbReference type="ARBA" id="ARBA00022989"/>
    </source>
</evidence>
<gene>
    <name evidence="9" type="ORF">B0T20DRAFT_393235</name>
</gene>
<feature type="transmembrane region" description="Helical" evidence="7">
    <location>
        <begin position="259"/>
        <end position="281"/>
    </location>
</feature>
<keyword evidence="4 7" id="KW-0472">Membrane</keyword>
<dbReference type="Pfam" id="PF20684">
    <property type="entry name" value="Fung_rhodopsin"/>
    <property type="match status" value="1"/>
</dbReference>
<evidence type="ECO:0000256" key="5">
    <source>
        <dbReference type="ARBA" id="ARBA00038359"/>
    </source>
</evidence>
<dbReference type="PANTHER" id="PTHR33048">
    <property type="entry name" value="PTH11-LIKE INTEGRAL MEMBRANE PROTEIN (AFU_ORTHOLOGUE AFUA_5G11245)"/>
    <property type="match status" value="1"/>
</dbReference>
<evidence type="ECO:0000256" key="7">
    <source>
        <dbReference type="SAM" id="Phobius"/>
    </source>
</evidence>
<dbReference type="InterPro" id="IPR052337">
    <property type="entry name" value="SAT4-like"/>
</dbReference>
<organism evidence="9 10">
    <name type="scientific">Sordaria brevicollis</name>
    <dbReference type="NCBI Taxonomy" id="83679"/>
    <lineage>
        <taxon>Eukaryota</taxon>
        <taxon>Fungi</taxon>
        <taxon>Dikarya</taxon>
        <taxon>Ascomycota</taxon>
        <taxon>Pezizomycotina</taxon>
        <taxon>Sordariomycetes</taxon>
        <taxon>Sordariomycetidae</taxon>
        <taxon>Sordariales</taxon>
        <taxon>Sordariaceae</taxon>
        <taxon>Sordaria</taxon>
    </lineage>
</organism>
<feature type="compositionally biased region" description="Polar residues" evidence="6">
    <location>
        <begin position="542"/>
        <end position="557"/>
    </location>
</feature>
<reference evidence="9" key="2">
    <citation type="submission" date="2023-07" db="EMBL/GenBank/DDBJ databases">
        <authorList>
            <consortium name="Lawrence Berkeley National Laboratory"/>
            <person name="Haridas S."/>
            <person name="Hensen N."/>
            <person name="Bonometti L."/>
            <person name="Westerberg I."/>
            <person name="Brannstrom I.O."/>
            <person name="Guillou S."/>
            <person name="Cros-Aarteil S."/>
            <person name="Calhoun S."/>
            <person name="Kuo A."/>
            <person name="Mondo S."/>
            <person name="Pangilinan J."/>
            <person name="Riley R."/>
            <person name="LaButti K."/>
            <person name="Andreopoulos B."/>
            <person name="Lipzen A."/>
            <person name="Chen C."/>
            <person name="Yanf M."/>
            <person name="Daum C."/>
            <person name="Ng V."/>
            <person name="Clum A."/>
            <person name="Steindorff A."/>
            <person name="Ohm R."/>
            <person name="Martin F."/>
            <person name="Silar P."/>
            <person name="Natvig D."/>
            <person name="Lalanne C."/>
            <person name="Gautier V."/>
            <person name="Ament-velasquez S.L."/>
            <person name="Kruys A."/>
            <person name="Hutchinson M.I."/>
            <person name="Powell A.J."/>
            <person name="Barry K."/>
            <person name="Miller A.N."/>
            <person name="Grigoriev I.V."/>
            <person name="Debuchy R."/>
            <person name="Gladieux P."/>
            <person name="Thoren M.H."/>
            <person name="Johannesson H."/>
        </authorList>
    </citation>
    <scope>NUCLEOTIDE SEQUENCE</scope>
    <source>
        <strain evidence="9">FGSC 1904</strain>
    </source>
</reference>
<evidence type="ECO:0000259" key="8">
    <source>
        <dbReference type="Pfam" id="PF20684"/>
    </source>
</evidence>
<feature type="transmembrane region" description="Helical" evidence="7">
    <location>
        <begin position="293"/>
        <end position="314"/>
    </location>
</feature>
<dbReference type="AlphaFoldDB" id="A0AAE0PFJ7"/>
<reference evidence="9" key="1">
    <citation type="journal article" date="2023" name="Mol. Phylogenet. Evol.">
        <title>Genome-scale phylogeny and comparative genomics of the fungal order Sordariales.</title>
        <authorList>
            <person name="Hensen N."/>
            <person name="Bonometti L."/>
            <person name="Westerberg I."/>
            <person name="Brannstrom I.O."/>
            <person name="Guillou S."/>
            <person name="Cros-Aarteil S."/>
            <person name="Calhoun S."/>
            <person name="Haridas S."/>
            <person name="Kuo A."/>
            <person name="Mondo S."/>
            <person name="Pangilinan J."/>
            <person name="Riley R."/>
            <person name="LaButti K."/>
            <person name="Andreopoulos B."/>
            <person name="Lipzen A."/>
            <person name="Chen C."/>
            <person name="Yan M."/>
            <person name="Daum C."/>
            <person name="Ng V."/>
            <person name="Clum A."/>
            <person name="Steindorff A."/>
            <person name="Ohm R.A."/>
            <person name="Martin F."/>
            <person name="Silar P."/>
            <person name="Natvig D.O."/>
            <person name="Lalanne C."/>
            <person name="Gautier V."/>
            <person name="Ament-Velasquez S.L."/>
            <person name="Kruys A."/>
            <person name="Hutchinson M.I."/>
            <person name="Powell A.J."/>
            <person name="Barry K."/>
            <person name="Miller A.N."/>
            <person name="Grigoriev I.V."/>
            <person name="Debuchy R."/>
            <person name="Gladieux P."/>
            <person name="Hiltunen Thoren M."/>
            <person name="Johannesson H."/>
        </authorList>
    </citation>
    <scope>NUCLEOTIDE SEQUENCE</scope>
    <source>
        <strain evidence="9">FGSC 1904</strain>
    </source>
</reference>